<dbReference type="Proteomes" id="UP000018211">
    <property type="component" value="Unassembled WGS sequence"/>
</dbReference>
<accession>A0AAV2VLX7</accession>
<proteinExistence type="predicted"/>
<organism evidence="1 2">
    <name type="scientific">Vibrio nigripulchritudo SOn1</name>
    <dbReference type="NCBI Taxonomy" id="1238450"/>
    <lineage>
        <taxon>Bacteria</taxon>
        <taxon>Pseudomonadati</taxon>
        <taxon>Pseudomonadota</taxon>
        <taxon>Gammaproteobacteria</taxon>
        <taxon>Vibrionales</taxon>
        <taxon>Vibrionaceae</taxon>
        <taxon>Vibrio</taxon>
    </lineage>
</organism>
<sequence>MNAQTAATVNALFTKTIRILVTNFQCDVTDDDSLRNCSLAKAA</sequence>
<comment type="caution">
    <text evidence="1">The sequence shown here is derived from an EMBL/GenBank/DDBJ whole genome shotgun (WGS) entry which is preliminary data.</text>
</comment>
<dbReference type="EMBL" id="CAOF01000062">
    <property type="protein sequence ID" value="CCO45683.1"/>
    <property type="molecule type" value="Genomic_DNA"/>
</dbReference>
<evidence type="ECO:0000313" key="2">
    <source>
        <dbReference type="Proteomes" id="UP000018211"/>
    </source>
</evidence>
<dbReference type="AlphaFoldDB" id="A0AAV2VLX7"/>
<reference evidence="1 2" key="1">
    <citation type="journal article" date="2013" name="ISME J.">
        <title>Comparative genomics of pathogenic lineages of Vibrio nigripulchritudo identifies virulence-associated traits.</title>
        <authorList>
            <person name="Goudenege D."/>
            <person name="Labreuche Y."/>
            <person name="Krin E."/>
            <person name="Ansquer D."/>
            <person name="Mangenot S."/>
            <person name="Calteau A."/>
            <person name="Medigue C."/>
            <person name="Mazel D."/>
            <person name="Polz M.F."/>
            <person name="Le Roux F."/>
        </authorList>
    </citation>
    <scope>NUCLEOTIDE SEQUENCE [LARGE SCALE GENOMIC DNA]</scope>
    <source>
        <strain evidence="1 2">SOn1</strain>
    </source>
</reference>
<name>A0AAV2VLX7_9VIBR</name>
<protein>
    <submittedName>
        <fullName evidence="1">Uncharacterized protein</fullName>
    </submittedName>
</protein>
<evidence type="ECO:0000313" key="1">
    <source>
        <dbReference type="EMBL" id="CCO45683.1"/>
    </source>
</evidence>
<gene>
    <name evidence="1" type="ORF">VIBNISOn1_1540050</name>
</gene>